<proteinExistence type="inferred from homology"/>
<accession>A0A239GQB8</accession>
<feature type="signal peptide" evidence="4">
    <location>
        <begin position="1"/>
        <end position="21"/>
    </location>
</feature>
<dbReference type="PANTHER" id="PTHR43248:SF29">
    <property type="entry name" value="TRIPEPTIDYL AMINOPEPTIDASE"/>
    <property type="match status" value="1"/>
</dbReference>
<dbReference type="GO" id="GO:0016787">
    <property type="term" value="F:hydrolase activity"/>
    <property type="evidence" value="ECO:0007669"/>
    <property type="project" value="UniProtKB-KW"/>
</dbReference>
<evidence type="ECO:0000313" key="7">
    <source>
        <dbReference type="EMBL" id="SNS71330.1"/>
    </source>
</evidence>
<dbReference type="Pfam" id="PF08386">
    <property type="entry name" value="Abhydrolase_4"/>
    <property type="match status" value="1"/>
</dbReference>
<dbReference type="InterPro" id="IPR000073">
    <property type="entry name" value="AB_hydrolase_1"/>
</dbReference>
<dbReference type="AlphaFoldDB" id="A0A239GQB8"/>
<dbReference type="InterPro" id="IPR051601">
    <property type="entry name" value="Serine_prot/Carboxylest_S33"/>
</dbReference>
<reference evidence="7 8" key="1">
    <citation type="submission" date="2017-06" db="EMBL/GenBank/DDBJ databases">
        <authorList>
            <person name="Kim H.J."/>
            <person name="Triplett B.A."/>
        </authorList>
    </citation>
    <scope>NUCLEOTIDE SEQUENCE [LARGE SCALE GENOMIC DNA]</scope>
    <source>
        <strain evidence="7 8">DSM 43151</strain>
    </source>
</reference>
<comment type="similarity">
    <text evidence="1">Belongs to the peptidase S33 family.</text>
</comment>
<keyword evidence="3 7" id="KW-0378">Hydrolase</keyword>
<dbReference type="Proteomes" id="UP000198415">
    <property type="component" value="Unassembled WGS sequence"/>
</dbReference>
<evidence type="ECO:0000256" key="1">
    <source>
        <dbReference type="ARBA" id="ARBA00010088"/>
    </source>
</evidence>
<dbReference type="OrthoDB" id="4006962at2"/>
<evidence type="ECO:0000256" key="3">
    <source>
        <dbReference type="ARBA" id="ARBA00022801"/>
    </source>
</evidence>
<dbReference type="Gene3D" id="3.40.50.1820">
    <property type="entry name" value="alpha/beta hydrolase"/>
    <property type="match status" value="1"/>
</dbReference>
<dbReference type="InterPro" id="IPR013595">
    <property type="entry name" value="Pept_S33_TAP-like_C"/>
</dbReference>
<keyword evidence="8" id="KW-1185">Reference proteome</keyword>
<evidence type="ECO:0000313" key="8">
    <source>
        <dbReference type="Proteomes" id="UP000198415"/>
    </source>
</evidence>
<keyword evidence="2 4" id="KW-0732">Signal</keyword>
<dbReference type="PANTHER" id="PTHR43248">
    <property type="entry name" value="2-SUCCINYL-6-HYDROXY-2,4-CYCLOHEXADIENE-1-CARBOXYLATE SYNTHASE"/>
    <property type="match status" value="1"/>
</dbReference>
<feature type="domain" description="Peptidase S33 tripeptidyl aminopeptidase-like C-terminal" evidence="6">
    <location>
        <begin position="362"/>
        <end position="456"/>
    </location>
</feature>
<dbReference type="Pfam" id="PF00561">
    <property type="entry name" value="Abhydrolase_1"/>
    <property type="match status" value="1"/>
</dbReference>
<gene>
    <name evidence="7" type="ORF">SAMN06264365_12222</name>
</gene>
<dbReference type="InterPro" id="IPR029058">
    <property type="entry name" value="AB_hydrolase_fold"/>
</dbReference>
<name>A0A239GQB8_9ACTN</name>
<evidence type="ECO:0000259" key="5">
    <source>
        <dbReference type="Pfam" id="PF00561"/>
    </source>
</evidence>
<feature type="chain" id="PRO_5012127702" evidence="4">
    <location>
        <begin position="22"/>
        <end position="460"/>
    </location>
</feature>
<feature type="domain" description="AB hydrolase-1" evidence="5">
    <location>
        <begin position="80"/>
        <end position="253"/>
    </location>
</feature>
<dbReference type="EMBL" id="FZNR01000022">
    <property type="protein sequence ID" value="SNS71330.1"/>
    <property type="molecule type" value="Genomic_DNA"/>
</dbReference>
<dbReference type="RefSeq" id="WP_089297824.1">
    <property type="nucleotide sequence ID" value="NZ_BOMU01000100.1"/>
</dbReference>
<evidence type="ECO:0000259" key="6">
    <source>
        <dbReference type="Pfam" id="PF08386"/>
    </source>
</evidence>
<protein>
    <submittedName>
        <fullName evidence="7">Alpha/beta hydrolase fold</fullName>
    </submittedName>
</protein>
<evidence type="ECO:0000256" key="2">
    <source>
        <dbReference type="ARBA" id="ARBA00022729"/>
    </source>
</evidence>
<dbReference type="SUPFAM" id="SSF53474">
    <property type="entry name" value="alpha/beta-Hydrolases"/>
    <property type="match status" value="1"/>
</dbReference>
<organism evidence="7 8">
    <name type="scientific">Actinoplanes regularis</name>
    <dbReference type="NCBI Taxonomy" id="52697"/>
    <lineage>
        <taxon>Bacteria</taxon>
        <taxon>Bacillati</taxon>
        <taxon>Actinomycetota</taxon>
        <taxon>Actinomycetes</taxon>
        <taxon>Micromonosporales</taxon>
        <taxon>Micromonosporaceae</taxon>
        <taxon>Actinoplanes</taxon>
    </lineage>
</organism>
<sequence>MQLAALITALALAVTPPTAHPSPGLDWGACPNDIPGHPPSSAVTCATLTLPVDWSDPHGATFGMAVVKRFARAPERKVGTLVFGPGGPGDSGVDRVRKGDRFSDEQLDRFDLVSFDPRTVKRTAAPGCAPEADRPPVILADQTQFDAAVATNRAYWDRCRASSPLLDHADSVTQAQDLDALRRALGERRLTFHGSSYGTLLGEMYAERYPDRVRAIVLESVFDHHLPLTEFVRSEAAGLQDSFDEFVAWCGRVTVDECVLHGTDVRQTWRTVLQDADRGRYPSLTSFEVAAIPFGLTPQWGRLATVIDQLTKGTAPPAPALDVAAGVFCADFPADVRDYRAYRRLLEITEKAAPDARYGAGMLAIRTCLGWPQPVANPPHRLDVRTRTPLLLLNAVHDPRTPYGWARHVEAELGRAGRLVTYLGSGHGAYRSSPCTIAAVDRYLIDLTVPPPGTSCPAAE</sequence>
<evidence type="ECO:0000256" key="4">
    <source>
        <dbReference type="SAM" id="SignalP"/>
    </source>
</evidence>